<dbReference type="SUPFAM" id="SSF53335">
    <property type="entry name" value="S-adenosyl-L-methionine-dependent methyltransferases"/>
    <property type="match status" value="1"/>
</dbReference>
<name>A0A0A1TAT7_9HYPO</name>
<sequence length="253" mass="28802">MSQNIYDRQDFFEAYSKFIDRSNEPVDDDLLWKRLRTLLPEDINGFDILDVGCGSGWFSRWAVTSGANSVLGLDISQNMIAKGRKASEARPGDAGKLEYRIADLDILPITLSDKAPYDLIFSSVAFHYLKNLEPLVKQLVEAMKPGALLVVNVEHPTYTAPKTPRVVEDKETGQKSWNLSAYHEEGERVVDWLAPGLRKYHRTMTGYMDIFLGNGLSLVKFLEWLPTEEELASGDIDDVEQYRPLFLMMSFRK</sequence>
<evidence type="ECO:0000313" key="6">
    <source>
        <dbReference type="Proteomes" id="UP000039046"/>
    </source>
</evidence>
<dbReference type="Proteomes" id="UP000039046">
    <property type="component" value="Unassembled WGS sequence"/>
</dbReference>
<dbReference type="Pfam" id="PF08241">
    <property type="entry name" value="Methyltransf_11"/>
    <property type="match status" value="1"/>
</dbReference>
<evidence type="ECO:0000256" key="2">
    <source>
        <dbReference type="ARBA" id="ARBA00022679"/>
    </source>
</evidence>
<protein>
    <recommendedName>
        <fullName evidence="4">Methyltransferase type 11 domain-containing protein</fullName>
    </recommendedName>
</protein>
<reference evidence="5 6" key="1">
    <citation type="journal article" date="2015" name="Genome Announc.">
        <title>Draft Genome Sequence and Gene Annotation of the Entomopathogenic Fungus Verticillium hemipterigenum.</title>
        <authorList>
            <person name="Horn F."/>
            <person name="Habel A."/>
            <person name="Scharf D.H."/>
            <person name="Dworschak J."/>
            <person name="Brakhage A.A."/>
            <person name="Guthke R."/>
            <person name="Hertweck C."/>
            <person name="Linde J."/>
        </authorList>
    </citation>
    <scope>NUCLEOTIDE SEQUENCE [LARGE SCALE GENOMIC DNA]</scope>
</reference>
<feature type="domain" description="Methyltransferase type 11" evidence="4">
    <location>
        <begin position="49"/>
        <end position="151"/>
    </location>
</feature>
<keyword evidence="1" id="KW-0489">Methyltransferase</keyword>
<keyword evidence="3" id="KW-0949">S-adenosyl-L-methionine</keyword>
<evidence type="ECO:0000256" key="3">
    <source>
        <dbReference type="ARBA" id="ARBA00022691"/>
    </source>
</evidence>
<accession>A0A0A1TAT7</accession>
<organism evidence="5 6">
    <name type="scientific">[Torrubiella] hemipterigena</name>
    <dbReference type="NCBI Taxonomy" id="1531966"/>
    <lineage>
        <taxon>Eukaryota</taxon>
        <taxon>Fungi</taxon>
        <taxon>Dikarya</taxon>
        <taxon>Ascomycota</taxon>
        <taxon>Pezizomycotina</taxon>
        <taxon>Sordariomycetes</taxon>
        <taxon>Hypocreomycetidae</taxon>
        <taxon>Hypocreales</taxon>
        <taxon>Clavicipitaceae</taxon>
        <taxon>Clavicipitaceae incertae sedis</taxon>
        <taxon>'Torrubiella' clade</taxon>
    </lineage>
</organism>
<dbReference type="GO" id="GO:0008757">
    <property type="term" value="F:S-adenosylmethionine-dependent methyltransferase activity"/>
    <property type="evidence" value="ECO:0007669"/>
    <property type="project" value="InterPro"/>
</dbReference>
<keyword evidence="2" id="KW-0808">Transferase</keyword>
<dbReference type="HOGENOM" id="CLU_049749_4_0_1"/>
<dbReference type="STRING" id="1531966.A0A0A1TAT7"/>
<dbReference type="Gene3D" id="3.40.50.150">
    <property type="entry name" value="Vaccinia Virus protein VP39"/>
    <property type="match status" value="1"/>
</dbReference>
<dbReference type="InterPro" id="IPR013216">
    <property type="entry name" value="Methyltransf_11"/>
</dbReference>
<dbReference type="PANTHER" id="PTHR43464:SF19">
    <property type="entry name" value="UBIQUINONE BIOSYNTHESIS O-METHYLTRANSFERASE, MITOCHONDRIAL"/>
    <property type="match status" value="1"/>
</dbReference>
<dbReference type="AlphaFoldDB" id="A0A0A1TAT7"/>
<dbReference type="OrthoDB" id="66144at2759"/>
<proteinExistence type="predicted"/>
<dbReference type="InterPro" id="IPR029063">
    <property type="entry name" value="SAM-dependent_MTases_sf"/>
</dbReference>
<dbReference type="EMBL" id="CDHN01000002">
    <property type="protein sequence ID" value="CEJ83940.1"/>
    <property type="molecule type" value="Genomic_DNA"/>
</dbReference>
<keyword evidence="6" id="KW-1185">Reference proteome</keyword>
<evidence type="ECO:0000313" key="5">
    <source>
        <dbReference type="EMBL" id="CEJ83940.1"/>
    </source>
</evidence>
<evidence type="ECO:0000259" key="4">
    <source>
        <dbReference type="Pfam" id="PF08241"/>
    </source>
</evidence>
<evidence type="ECO:0000256" key="1">
    <source>
        <dbReference type="ARBA" id="ARBA00022603"/>
    </source>
</evidence>
<dbReference type="CDD" id="cd02440">
    <property type="entry name" value="AdoMet_MTases"/>
    <property type="match status" value="1"/>
</dbReference>
<dbReference type="GO" id="GO:0032259">
    <property type="term" value="P:methylation"/>
    <property type="evidence" value="ECO:0007669"/>
    <property type="project" value="UniProtKB-KW"/>
</dbReference>
<dbReference type="PANTHER" id="PTHR43464">
    <property type="entry name" value="METHYLTRANSFERASE"/>
    <property type="match status" value="1"/>
</dbReference>
<gene>
    <name evidence="5" type="ORF">VHEMI03307</name>
</gene>